<dbReference type="Pfam" id="PF03125">
    <property type="entry name" value="Sre"/>
    <property type="match status" value="2"/>
</dbReference>
<dbReference type="InterPro" id="IPR004151">
    <property type="entry name" value="7TM_GPCR_serpentine_rcpt_Sre"/>
</dbReference>
<evidence type="ECO:0000256" key="1">
    <source>
        <dbReference type="ARBA" id="ARBA00006803"/>
    </source>
</evidence>
<feature type="transmembrane region" description="Helical" evidence="2">
    <location>
        <begin position="202"/>
        <end position="228"/>
    </location>
</feature>
<comment type="similarity">
    <text evidence="1">Belongs to the nematode receptor-like protein sre family.</text>
</comment>
<protein>
    <submittedName>
        <fullName evidence="5">G_PROTEIN_RECEP_F1_2 domain-containing protein</fullName>
    </submittedName>
</protein>
<feature type="transmembrane region" description="Helical" evidence="2">
    <location>
        <begin position="140"/>
        <end position="163"/>
    </location>
</feature>
<evidence type="ECO:0000313" key="3">
    <source>
        <dbReference type="EMBL" id="VDO63086.1"/>
    </source>
</evidence>
<dbReference type="OMA" id="CMSPFFI"/>
<dbReference type="GO" id="GO:0016020">
    <property type="term" value="C:membrane"/>
    <property type="evidence" value="ECO:0007669"/>
    <property type="project" value="InterPro"/>
</dbReference>
<dbReference type="PANTHER" id="PTHR23128:SF132">
    <property type="entry name" value="SERPENTINE RECEPTOR, CLASS E (EPSILON)-RELATED"/>
    <property type="match status" value="1"/>
</dbReference>
<organism evidence="5">
    <name type="scientific">Haemonchus placei</name>
    <name type="common">Barber's pole worm</name>
    <dbReference type="NCBI Taxonomy" id="6290"/>
    <lineage>
        <taxon>Eukaryota</taxon>
        <taxon>Metazoa</taxon>
        <taxon>Ecdysozoa</taxon>
        <taxon>Nematoda</taxon>
        <taxon>Chromadorea</taxon>
        <taxon>Rhabditida</taxon>
        <taxon>Rhabditina</taxon>
        <taxon>Rhabditomorpha</taxon>
        <taxon>Strongyloidea</taxon>
        <taxon>Trichostrongylidae</taxon>
        <taxon>Haemonchus</taxon>
    </lineage>
</organism>
<feature type="transmembrane region" description="Helical" evidence="2">
    <location>
        <begin position="76"/>
        <end position="96"/>
    </location>
</feature>
<evidence type="ECO:0000313" key="4">
    <source>
        <dbReference type="Proteomes" id="UP000268014"/>
    </source>
</evidence>
<dbReference type="PANTHER" id="PTHR23128">
    <property type="entry name" value="SERPENTINE RECEPTOR, CLASS E (EPSILON)-RELATED"/>
    <property type="match status" value="1"/>
</dbReference>
<dbReference type="Proteomes" id="UP000268014">
    <property type="component" value="Unassembled WGS sequence"/>
</dbReference>
<accession>A0A0N4WYT6</accession>
<dbReference type="WBParaSite" id="HPLM_0001705601-mRNA-1">
    <property type="protein sequence ID" value="HPLM_0001705601-mRNA-1"/>
    <property type="gene ID" value="HPLM_0001705601"/>
</dbReference>
<keyword evidence="2" id="KW-0472">Membrane</keyword>
<keyword evidence="4" id="KW-1185">Reference proteome</keyword>
<dbReference type="GO" id="GO:0007606">
    <property type="term" value="P:sensory perception of chemical stimulus"/>
    <property type="evidence" value="ECO:0007669"/>
    <property type="project" value="InterPro"/>
</dbReference>
<evidence type="ECO:0000256" key="2">
    <source>
        <dbReference type="SAM" id="Phobius"/>
    </source>
</evidence>
<sequence>MHLIAVTVSEASRILAVLYETRIIKRPEDKFDMVVFLSVAARFASMCSLLTMIPAMITERSFASRFISDYEKLPRCWISSLINGIAIVLFISYYILCMLGVPSHGQKQQAWPEPRSTVFEYRVYPLLYCKPGLRPCMSPFFILVVVLISVLIMTLSSVTIIMVHRKDVAILHDLTNKTGLSTVTYTLSLKFQLEENVRVTRLVMFLSMGYSVWGFIGCGLNGTAFIIFDATDPLGHLFYALFNNYAAL</sequence>
<feature type="transmembrane region" description="Helical" evidence="2">
    <location>
        <begin position="34"/>
        <end position="55"/>
    </location>
</feature>
<evidence type="ECO:0000313" key="5">
    <source>
        <dbReference type="WBParaSite" id="HPLM_0001705601-mRNA-1"/>
    </source>
</evidence>
<reference evidence="3 4" key="2">
    <citation type="submission" date="2018-11" db="EMBL/GenBank/DDBJ databases">
        <authorList>
            <consortium name="Pathogen Informatics"/>
        </authorList>
    </citation>
    <scope>NUCLEOTIDE SEQUENCE [LARGE SCALE GENOMIC DNA]</scope>
    <source>
        <strain evidence="3 4">MHpl1</strain>
    </source>
</reference>
<reference evidence="5" key="1">
    <citation type="submission" date="2017-02" db="UniProtKB">
        <authorList>
            <consortium name="WormBaseParasite"/>
        </authorList>
    </citation>
    <scope>IDENTIFICATION</scope>
</reference>
<dbReference type="EMBL" id="UZAF01019735">
    <property type="protein sequence ID" value="VDO63086.1"/>
    <property type="molecule type" value="Genomic_DNA"/>
</dbReference>
<dbReference type="AlphaFoldDB" id="A0A0N4WYT6"/>
<proteinExistence type="inferred from homology"/>
<name>A0A0N4WYT6_HAEPC</name>
<dbReference type="OrthoDB" id="5877270at2759"/>
<keyword evidence="2" id="KW-1133">Transmembrane helix</keyword>
<keyword evidence="2" id="KW-0812">Transmembrane</keyword>
<gene>
    <name evidence="3" type="ORF">HPLM_LOCUS17048</name>
</gene>